<gene>
    <name evidence="2" type="ORF">G6R30_04770</name>
</gene>
<name>A0ABS5QX39_9LACO</name>
<organism evidence="2 3">
    <name type="scientific">Fructobacillus parabroussonetiae</name>
    <dbReference type="NCBI Taxonomy" id="2713174"/>
    <lineage>
        <taxon>Bacteria</taxon>
        <taxon>Bacillati</taxon>
        <taxon>Bacillota</taxon>
        <taxon>Bacilli</taxon>
        <taxon>Lactobacillales</taxon>
        <taxon>Lactobacillaceae</taxon>
        <taxon>Fructobacillus</taxon>
    </lineage>
</organism>
<accession>A0ABS5QX39</accession>
<proteinExistence type="predicted"/>
<keyword evidence="3" id="KW-1185">Reference proteome</keyword>
<feature type="transmembrane region" description="Helical" evidence="1">
    <location>
        <begin position="21"/>
        <end position="38"/>
    </location>
</feature>
<dbReference type="EMBL" id="JAAMFL010000007">
    <property type="protein sequence ID" value="MBS9337773.1"/>
    <property type="molecule type" value="Genomic_DNA"/>
</dbReference>
<keyword evidence="1" id="KW-0472">Membrane</keyword>
<protein>
    <submittedName>
        <fullName evidence="2">Uncharacterized protein</fullName>
    </submittedName>
</protein>
<keyword evidence="1" id="KW-1133">Transmembrane helix</keyword>
<evidence type="ECO:0000256" key="1">
    <source>
        <dbReference type="SAM" id="Phobius"/>
    </source>
</evidence>
<sequence>MFRRIEEVNLSFNERYRPSKTGFFLGFVVLLGLGLLVTHQVTRLSGSYAAVAKENRHFLTDTIDFHNEDVVTNLAKADRWTHGSYDLNGQQLTVTVAGKQYKGRFVQGRQKFYLEVNQHKEYFTKN</sequence>
<evidence type="ECO:0000313" key="2">
    <source>
        <dbReference type="EMBL" id="MBS9337773.1"/>
    </source>
</evidence>
<dbReference type="Proteomes" id="UP001519503">
    <property type="component" value="Unassembled WGS sequence"/>
</dbReference>
<comment type="caution">
    <text evidence="2">The sequence shown here is derived from an EMBL/GenBank/DDBJ whole genome shotgun (WGS) entry which is preliminary data.</text>
</comment>
<dbReference type="RefSeq" id="WP_213821999.1">
    <property type="nucleotide sequence ID" value="NZ_JAAMFL010000007.1"/>
</dbReference>
<keyword evidence="1" id="KW-0812">Transmembrane</keyword>
<evidence type="ECO:0000313" key="3">
    <source>
        <dbReference type="Proteomes" id="UP001519503"/>
    </source>
</evidence>
<reference evidence="2 3" key="1">
    <citation type="submission" date="2020-02" db="EMBL/GenBank/DDBJ databases">
        <title>Fructobacillus sp. isolated from paper mulberry of Taiwan.</title>
        <authorList>
            <person name="Lin S.-T."/>
        </authorList>
    </citation>
    <scope>NUCLEOTIDE SEQUENCE [LARGE SCALE GENOMIC DNA]</scope>
    <source>
        <strain evidence="2 3">S1-1</strain>
    </source>
</reference>